<evidence type="ECO:0000256" key="11">
    <source>
        <dbReference type="ARBA" id="ARBA00023136"/>
    </source>
</evidence>
<accession>A0ABX9DLR4</accession>
<evidence type="ECO:0000256" key="8">
    <source>
        <dbReference type="ARBA" id="ARBA00023004"/>
    </source>
</evidence>
<dbReference type="PANTHER" id="PTHR32552:SF68">
    <property type="entry name" value="FERRICHROME OUTER MEMBRANE TRANSPORTER_PHAGE RECEPTOR"/>
    <property type="match status" value="1"/>
</dbReference>
<dbReference type="InterPro" id="IPR010105">
    <property type="entry name" value="TonB_sidphr_rcpt"/>
</dbReference>
<evidence type="ECO:0000256" key="10">
    <source>
        <dbReference type="ARBA" id="ARBA00023077"/>
    </source>
</evidence>
<evidence type="ECO:0000313" key="20">
    <source>
        <dbReference type="Proteomes" id="UP000248659"/>
    </source>
</evidence>
<gene>
    <name evidence="19" type="ORF">BYZ73_04905</name>
</gene>
<comment type="caution">
    <text evidence="19">The sequence shown here is derived from an EMBL/GenBank/DDBJ whole genome shotgun (WGS) entry which is preliminary data.</text>
</comment>
<evidence type="ECO:0000256" key="16">
    <source>
        <dbReference type="SAM" id="SignalP"/>
    </source>
</evidence>
<keyword evidence="5" id="KW-0410">Iron transport</keyword>
<keyword evidence="13 14" id="KW-0998">Cell outer membrane</keyword>
<evidence type="ECO:0000259" key="17">
    <source>
        <dbReference type="Pfam" id="PF00593"/>
    </source>
</evidence>
<keyword evidence="12 19" id="KW-0675">Receptor</keyword>
<feature type="chain" id="PRO_5046405938" evidence="16">
    <location>
        <begin position="39"/>
        <end position="707"/>
    </location>
</feature>
<dbReference type="Gene3D" id="2.40.170.20">
    <property type="entry name" value="TonB-dependent receptor, beta-barrel domain"/>
    <property type="match status" value="1"/>
</dbReference>
<evidence type="ECO:0000256" key="7">
    <source>
        <dbReference type="ARBA" id="ARBA00022729"/>
    </source>
</evidence>
<comment type="similarity">
    <text evidence="2 14 15">Belongs to the TonB-dependent receptor family.</text>
</comment>
<protein>
    <submittedName>
        <fullName evidence="19">TonB-dependent siderophore receptor</fullName>
    </submittedName>
</protein>
<keyword evidence="6 14" id="KW-0812">Transmembrane</keyword>
<evidence type="ECO:0000259" key="18">
    <source>
        <dbReference type="Pfam" id="PF07715"/>
    </source>
</evidence>
<sequence>MQNQTRDPRPAAGGRRSSMARLMGCSALAALLPGLALAQAGRAPADAYDLEPIVIEAQSDDETSIVATEVTGGSGMATDVLDTPAAVSVITAREIRERGAASVEEVLQYTPGVVTDFYGSDDRFDFFRIRGFDAYTYRDGLSLGSAFGNVREEAYAFERVEVVKGANSTTFGVSDPGGSVNYVTKRPRQGRFGEVYGTLGSFDSRELGVDFGDDLTGDGTLSFRLTGKRREAEKEYDHSQDDETFLMGGLTWRPSAATELSFVLDYLKRDDVPGSGGHPVGTDLSRSVFLGEPDFNYRGTERSTATLSLDHDFGGGLTLGSILRYSDTESDFGYAYISGASAAGGTWASRDFFANDSDSHGLVADAHLQYDTSVGSVDSRTLVGVELSQSRAASTNWFTAAPDIDWTNPVYTGGIDLGTLAPYRDLRTDREGRAIYLQQELTFSDRVIVTAGLRHDWLDIDETNRLTGVTSSADYSETTARLGLTWKITPTLSTYASYAESVVPASIGLDPEKGEQYELGVKYRPGNGRALFTAAIYDLSKTNITRTNPATGFDDTIGEVEVRGIDLEAKLDMTRNVSLTAAYSYLDSEIVENGTRGNEGNQLSFVPRNIASLWVNYRLPGAGRRGDMTFGLGARHTGSYWFDDANSISTGSATVFDASYTYDLRKDTQLSLNVSNLFDEKHVAYGGFGADFYNPGRKISATLRRSW</sequence>
<keyword evidence="3 14" id="KW-0813">Transport</keyword>
<dbReference type="CDD" id="cd01347">
    <property type="entry name" value="ligand_gated_channel"/>
    <property type="match status" value="1"/>
</dbReference>
<keyword evidence="9" id="KW-0406">Ion transport</keyword>
<organism evidence="19 20">
    <name type="scientific">Rhodovulum viride</name>
    <dbReference type="NCBI Taxonomy" id="1231134"/>
    <lineage>
        <taxon>Bacteria</taxon>
        <taxon>Pseudomonadati</taxon>
        <taxon>Pseudomonadota</taxon>
        <taxon>Alphaproteobacteria</taxon>
        <taxon>Rhodobacterales</taxon>
        <taxon>Paracoccaceae</taxon>
        <taxon>Rhodovulum</taxon>
    </lineage>
</organism>
<dbReference type="InterPro" id="IPR037066">
    <property type="entry name" value="Plug_dom_sf"/>
</dbReference>
<evidence type="ECO:0000256" key="1">
    <source>
        <dbReference type="ARBA" id="ARBA00004571"/>
    </source>
</evidence>
<reference evidence="19 20" key="1">
    <citation type="submission" date="2017-01" db="EMBL/GenBank/DDBJ databases">
        <title>Genome sequence of Rhodovulum viride JA756.</title>
        <authorList>
            <person name="Lakshmi K.V."/>
            <person name="Tushar L.D."/>
            <person name="Sasikala C."/>
            <person name="Venkataramana C."/>
        </authorList>
    </citation>
    <scope>NUCLEOTIDE SEQUENCE [LARGE SCALE GENOMIC DNA]</scope>
    <source>
        <strain evidence="19 20">JA756</strain>
    </source>
</reference>
<keyword evidence="11 14" id="KW-0472">Membrane</keyword>
<dbReference type="Gene3D" id="2.170.130.10">
    <property type="entry name" value="TonB-dependent receptor, plug domain"/>
    <property type="match status" value="1"/>
</dbReference>
<keyword evidence="8" id="KW-0408">Iron</keyword>
<evidence type="ECO:0000256" key="15">
    <source>
        <dbReference type="RuleBase" id="RU003357"/>
    </source>
</evidence>
<dbReference type="NCBIfam" id="TIGR01783">
    <property type="entry name" value="TonB-siderophor"/>
    <property type="match status" value="1"/>
</dbReference>
<keyword evidence="7 16" id="KW-0732">Signal</keyword>
<feature type="domain" description="TonB-dependent receptor plug" evidence="18">
    <location>
        <begin position="80"/>
        <end position="178"/>
    </location>
</feature>
<dbReference type="EMBL" id="MUAV01000004">
    <property type="protein sequence ID" value="RAP42604.1"/>
    <property type="molecule type" value="Genomic_DNA"/>
</dbReference>
<dbReference type="Pfam" id="PF00593">
    <property type="entry name" value="TonB_dep_Rec_b-barrel"/>
    <property type="match status" value="1"/>
</dbReference>
<dbReference type="PROSITE" id="PS52016">
    <property type="entry name" value="TONB_DEPENDENT_REC_3"/>
    <property type="match status" value="1"/>
</dbReference>
<evidence type="ECO:0000313" key="19">
    <source>
        <dbReference type="EMBL" id="RAP42604.1"/>
    </source>
</evidence>
<dbReference type="InterPro" id="IPR039426">
    <property type="entry name" value="TonB-dep_rcpt-like"/>
</dbReference>
<evidence type="ECO:0000256" key="5">
    <source>
        <dbReference type="ARBA" id="ARBA00022496"/>
    </source>
</evidence>
<dbReference type="RefSeq" id="WP_112315169.1">
    <property type="nucleotide sequence ID" value="NZ_MUAV01000004.1"/>
</dbReference>
<proteinExistence type="inferred from homology"/>
<evidence type="ECO:0000256" key="14">
    <source>
        <dbReference type="PROSITE-ProRule" id="PRU01360"/>
    </source>
</evidence>
<feature type="signal peptide" evidence="16">
    <location>
        <begin position="1"/>
        <end position="38"/>
    </location>
</feature>
<evidence type="ECO:0000256" key="4">
    <source>
        <dbReference type="ARBA" id="ARBA00022452"/>
    </source>
</evidence>
<dbReference type="PANTHER" id="PTHR32552">
    <property type="entry name" value="FERRICHROME IRON RECEPTOR-RELATED"/>
    <property type="match status" value="1"/>
</dbReference>
<evidence type="ECO:0000256" key="13">
    <source>
        <dbReference type="ARBA" id="ARBA00023237"/>
    </source>
</evidence>
<evidence type="ECO:0000256" key="2">
    <source>
        <dbReference type="ARBA" id="ARBA00009810"/>
    </source>
</evidence>
<evidence type="ECO:0000256" key="6">
    <source>
        <dbReference type="ARBA" id="ARBA00022692"/>
    </source>
</evidence>
<comment type="subcellular location">
    <subcellularLocation>
        <location evidence="1 14">Cell outer membrane</location>
        <topology evidence="1 14">Multi-pass membrane protein</topology>
    </subcellularLocation>
</comment>
<evidence type="ECO:0000256" key="9">
    <source>
        <dbReference type="ARBA" id="ARBA00023065"/>
    </source>
</evidence>
<evidence type="ECO:0000256" key="3">
    <source>
        <dbReference type="ARBA" id="ARBA00022448"/>
    </source>
</evidence>
<name>A0ABX9DLR4_9RHOB</name>
<keyword evidence="10 15" id="KW-0798">TonB box</keyword>
<dbReference type="Pfam" id="PF07715">
    <property type="entry name" value="Plug"/>
    <property type="match status" value="1"/>
</dbReference>
<keyword evidence="20" id="KW-1185">Reference proteome</keyword>
<dbReference type="InterPro" id="IPR000531">
    <property type="entry name" value="Beta-barrel_TonB"/>
</dbReference>
<keyword evidence="4 14" id="KW-1134">Transmembrane beta strand</keyword>
<dbReference type="Proteomes" id="UP000248659">
    <property type="component" value="Unassembled WGS sequence"/>
</dbReference>
<dbReference type="InterPro" id="IPR012910">
    <property type="entry name" value="Plug_dom"/>
</dbReference>
<evidence type="ECO:0000256" key="12">
    <source>
        <dbReference type="ARBA" id="ARBA00023170"/>
    </source>
</evidence>
<dbReference type="SUPFAM" id="SSF56935">
    <property type="entry name" value="Porins"/>
    <property type="match status" value="1"/>
</dbReference>
<feature type="domain" description="TonB-dependent receptor-like beta-barrel" evidence="17">
    <location>
        <begin position="252"/>
        <end position="677"/>
    </location>
</feature>
<dbReference type="InterPro" id="IPR036942">
    <property type="entry name" value="Beta-barrel_TonB_sf"/>
</dbReference>